<dbReference type="RefSeq" id="WP_056955076.1">
    <property type="nucleotide sequence ID" value="NZ_AZDY01000042.1"/>
</dbReference>
<evidence type="ECO:0000256" key="1">
    <source>
        <dbReference type="ARBA" id="ARBA00023015"/>
    </source>
</evidence>
<name>A0A0R1KN92_9LACO</name>
<dbReference type="PRINTS" id="PR00040">
    <property type="entry name" value="HTHMERR"/>
</dbReference>
<keyword evidence="1" id="KW-0805">Transcription regulation</keyword>
<dbReference type="Pfam" id="PF13411">
    <property type="entry name" value="MerR_1"/>
    <property type="match status" value="1"/>
</dbReference>
<keyword evidence="2" id="KW-0238">DNA-binding</keyword>
<dbReference type="EMBL" id="AZDY01000042">
    <property type="protein sequence ID" value="KRK81634.1"/>
    <property type="molecule type" value="Genomic_DNA"/>
</dbReference>
<organism evidence="6 7">
    <name type="scientific">Companilactobacillus bobalius DSM 19674</name>
    <dbReference type="NCBI Taxonomy" id="1423788"/>
    <lineage>
        <taxon>Bacteria</taxon>
        <taxon>Bacillati</taxon>
        <taxon>Bacillota</taxon>
        <taxon>Bacilli</taxon>
        <taxon>Lactobacillales</taxon>
        <taxon>Lactobacillaceae</taxon>
        <taxon>Companilactobacillus</taxon>
        <taxon>Companilactobacillus bobalius</taxon>
    </lineage>
</organism>
<dbReference type="Pfam" id="PF07739">
    <property type="entry name" value="TipAS"/>
    <property type="match status" value="1"/>
</dbReference>
<dbReference type="PANTHER" id="PTHR30204">
    <property type="entry name" value="REDOX-CYCLING DRUG-SENSING TRANSCRIPTIONAL ACTIVATOR SOXR"/>
    <property type="match status" value="1"/>
</dbReference>
<dbReference type="SUPFAM" id="SSF89082">
    <property type="entry name" value="Antibiotic binding domain of TipA-like multidrug resistance regulators"/>
    <property type="match status" value="1"/>
</dbReference>
<dbReference type="GO" id="GO:0003700">
    <property type="term" value="F:DNA-binding transcription factor activity"/>
    <property type="evidence" value="ECO:0007669"/>
    <property type="project" value="InterPro"/>
</dbReference>
<evidence type="ECO:0000256" key="4">
    <source>
        <dbReference type="ARBA" id="ARBA00023163"/>
    </source>
</evidence>
<sequence length="252" mass="30257">MKYTIKKLAQLAGVSTRTLRYYDQIGLLKPSEVNEKNYRIYDKKNVNKLQQILFYRALDFPLDQIKRLINDPDFSRLQALKEQQKLLKAKRDELDDLLTNINMTIKSFQGEIKMTDTEKFNTFKQIKIKENEQKFGQEIRKDYGEEVINTSNDKFAKLSEEKYQAMNNLEIELIQNLVELKKHPDLNSDLAKKIFEEHKQWLTYTWPKYNEKMHRGLVDLYVEDKRFAKYYDDKANTEVVQLLRDVIYKYTK</sequence>
<feature type="domain" description="HTH merR-type" evidence="5">
    <location>
        <begin position="2"/>
        <end position="71"/>
    </location>
</feature>
<reference evidence="6 7" key="1">
    <citation type="journal article" date="2015" name="Genome Announc.">
        <title>Expanding the biotechnology potential of lactobacilli through comparative genomics of 213 strains and associated genera.</title>
        <authorList>
            <person name="Sun Z."/>
            <person name="Harris H.M."/>
            <person name="McCann A."/>
            <person name="Guo C."/>
            <person name="Argimon S."/>
            <person name="Zhang W."/>
            <person name="Yang X."/>
            <person name="Jeffery I.B."/>
            <person name="Cooney J.C."/>
            <person name="Kagawa T.F."/>
            <person name="Liu W."/>
            <person name="Song Y."/>
            <person name="Salvetti E."/>
            <person name="Wrobel A."/>
            <person name="Rasinkangas P."/>
            <person name="Parkhill J."/>
            <person name="Rea M.C."/>
            <person name="O'Sullivan O."/>
            <person name="Ritari J."/>
            <person name="Douillard F.P."/>
            <person name="Paul Ross R."/>
            <person name="Yang R."/>
            <person name="Briner A.E."/>
            <person name="Felis G.E."/>
            <person name="de Vos W.M."/>
            <person name="Barrangou R."/>
            <person name="Klaenhammer T.R."/>
            <person name="Caufield P.W."/>
            <person name="Cui Y."/>
            <person name="Zhang H."/>
            <person name="O'Toole P.W."/>
        </authorList>
    </citation>
    <scope>NUCLEOTIDE SEQUENCE [LARGE SCALE GENOMIC DNA]</scope>
    <source>
        <strain evidence="6 7">DSM 19674</strain>
    </source>
</reference>
<dbReference type="OrthoDB" id="9814833at2"/>
<dbReference type="SMART" id="SM00422">
    <property type="entry name" value="HTH_MERR"/>
    <property type="match status" value="1"/>
</dbReference>
<comment type="caution">
    <text evidence="6">The sequence shown here is derived from an EMBL/GenBank/DDBJ whole genome shotgun (WGS) entry which is preliminary data.</text>
</comment>
<keyword evidence="4" id="KW-0804">Transcription</keyword>
<evidence type="ECO:0000256" key="3">
    <source>
        <dbReference type="ARBA" id="ARBA00023159"/>
    </source>
</evidence>
<dbReference type="PANTHER" id="PTHR30204:SF90">
    <property type="entry name" value="HTH-TYPE TRANSCRIPTIONAL ACTIVATOR MTA"/>
    <property type="match status" value="1"/>
</dbReference>
<dbReference type="PATRIC" id="fig|1423788.3.peg.700"/>
<evidence type="ECO:0000313" key="7">
    <source>
        <dbReference type="Proteomes" id="UP000051515"/>
    </source>
</evidence>
<dbReference type="GO" id="GO:0003677">
    <property type="term" value="F:DNA binding"/>
    <property type="evidence" value="ECO:0007669"/>
    <property type="project" value="UniProtKB-KW"/>
</dbReference>
<proteinExistence type="predicted"/>
<dbReference type="Gene3D" id="1.10.490.50">
    <property type="entry name" value="Antibiotic binding domain of TipA-like multidrug resistance regulators"/>
    <property type="match status" value="1"/>
</dbReference>
<gene>
    <name evidence="6" type="ORF">FC78_GL000687</name>
</gene>
<keyword evidence="3" id="KW-0010">Activator</keyword>
<dbReference type="Proteomes" id="UP000051515">
    <property type="component" value="Unassembled WGS sequence"/>
</dbReference>
<evidence type="ECO:0000259" key="5">
    <source>
        <dbReference type="PROSITE" id="PS50937"/>
    </source>
</evidence>
<evidence type="ECO:0000313" key="6">
    <source>
        <dbReference type="EMBL" id="KRK81634.1"/>
    </source>
</evidence>
<dbReference type="InterPro" id="IPR000551">
    <property type="entry name" value="MerR-type_HTH_dom"/>
</dbReference>
<accession>A0A0R1KN92</accession>
<dbReference type="SUPFAM" id="SSF46955">
    <property type="entry name" value="Putative DNA-binding domain"/>
    <property type="match status" value="1"/>
</dbReference>
<dbReference type="InterPro" id="IPR009061">
    <property type="entry name" value="DNA-bd_dom_put_sf"/>
</dbReference>
<dbReference type="Gene3D" id="1.10.1660.10">
    <property type="match status" value="1"/>
</dbReference>
<dbReference type="AlphaFoldDB" id="A0A0R1KN92"/>
<dbReference type="InterPro" id="IPR036244">
    <property type="entry name" value="TipA-like_antibiotic-bd"/>
</dbReference>
<dbReference type="InterPro" id="IPR012925">
    <property type="entry name" value="TipAS_dom"/>
</dbReference>
<dbReference type="STRING" id="1423788.FC78_GL000687"/>
<evidence type="ECO:0000256" key="2">
    <source>
        <dbReference type="ARBA" id="ARBA00023125"/>
    </source>
</evidence>
<dbReference type="PROSITE" id="PS50937">
    <property type="entry name" value="HTH_MERR_2"/>
    <property type="match status" value="1"/>
</dbReference>
<dbReference type="CDD" id="cd01106">
    <property type="entry name" value="HTH_TipAL-Mta"/>
    <property type="match status" value="1"/>
</dbReference>
<protein>
    <submittedName>
        <fullName evidence="6">MerR family transcriptional regulator</fullName>
    </submittedName>
</protein>
<keyword evidence="7" id="KW-1185">Reference proteome</keyword>
<dbReference type="InterPro" id="IPR047057">
    <property type="entry name" value="MerR_fam"/>
</dbReference>